<protein>
    <submittedName>
        <fullName evidence="2">Uncharacterized protein</fullName>
    </submittedName>
</protein>
<sequence>MRTVKRMFALCFSMAIVSAVNAGSTSGGTPNVPCYVDGKLIGTIPITQCKGATTRKKSLEMSKQSE</sequence>
<accession>A0A1H5VVT1</accession>
<keyword evidence="1" id="KW-0732">Signal</keyword>
<feature type="chain" id="PRO_5009287639" evidence="1">
    <location>
        <begin position="23"/>
        <end position="66"/>
    </location>
</feature>
<proteinExistence type="predicted"/>
<dbReference type="EMBL" id="FNVG01000005">
    <property type="protein sequence ID" value="SEF91344.1"/>
    <property type="molecule type" value="Genomic_DNA"/>
</dbReference>
<organism evidence="2 3">
    <name type="scientific">Vibrio hangzhouensis</name>
    <dbReference type="NCBI Taxonomy" id="462991"/>
    <lineage>
        <taxon>Bacteria</taxon>
        <taxon>Pseudomonadati</taxon>
        <taxon>Pseudomonadota</taxon>
        <taxon>Gammaproteobacteria</taxon>
        <taxon>Vibrionales</taxon>
        <taxon>Vibrionaceae</taxon>
        <taxon>Vibrio</taxon>
    </lineage>
</organism>
<reference evidence="3" key="1">
    <citation type="submission" date="2016-10" db="EMBL/GenBank/DDBJ databases">
        <authorList>
            <person name="Varghese N."/>
            <person name="Submissions S."/>
        </authorList>
    </citation>
    <scope>NUCLEOTIDE SEQUENCE [LARGE SCALE GENOMIC DNA]</scope>
    <source>
        <strain evidence="3">CGMCC 1.7062</strain>
    </source>
</reference>
<dbReference type="AlphaFoldDB" id="A0A1H5VVT1"/>
<name>A0A1H5VVT1_9VIBR</name>
<keyword evidence="3" id="KW-1185">Reference proteome</keyword>
<dbReference type="Proteomes" id="UP000236721">
    <property type="component" value="Unassembled WGS sequence"/>
</dbReference>
<gene>
    <name evidence="2" type="ORF">SAMN04488244_10527</name>
</gene>
<evidence type="ECO:0000313" key="2">
    <source>
        <dbReference type="EMBL" id="SEF91344.1"/>
    </source>
</evidence>
<feature type="signal peptide" evidence="1">
    <location>
        <begin position="1"/>
        <end position="22"/>
    </location>
</feature>
<evidence type="ECO:0000256" key="1">
    <source>
        <dbReference type="SAM" id="SignalP"/>
    </source>
</evidence>
<evidence type="ECO:0000313" key="3">
    <source>
        <dbReference type="Proteomes" id="UP000236721"/>
    </source>
</evidence>